<proteinExistence type="predicted"/>
<feature type="transmembrane region" description="Helical" evidence="7">
    <location>
        <begin position="138"/>
        <end position="158"/>
    </location>
</feature>
<keyword evidence="6 7" id="KW-0472">Membrane</keyword>
<keyword evidence="3" id="KW-1003">Cell membrane</keyword>
<dbReference type="EMBL" id="JAZHFS010000017">
    <property type="protein sequence ID" value="MEF2113877.1"/>
    <property type="molecule type" value="Genomic_DNA"/>
</dbReference>
<keyword evidence="5 7" id="KW-1133">Transmembrane helix</keyword>
<reference evidence="8 9" key="1">
    <citation type="submission" date="2023-11" db="EMBL/GenBank/DDBJ databases">
        <title>Draft genome sequence of a psychrophilic Clostridium strain from permafrost water brine.</title>
        <authorList>
            <person name="Shcherbakova V.A."/>
            <person name="Trubitsyn V.E."/>
            <person name="Zakharyuk A.G."/>
        </authorList>
    </citation>
    <scope>NUCLEOTIDE SEQUENCE [LARGE SCALE GENOMIC DNA]</scope>
    <source>
        <strain evidence="8 9">14F</strain>
    </source>
</reference>
<dbReference type="PANTHER" id="PTHR43549:SF2">
    <property type="entry name" value="MULTIDRUG RESISTANCE PROTEIN NORM-RELATED"/>
    <property type="match status" value="1"/>
</dbReference>
<dbReference type="Pfam" id="PF01554">
    <property type="entry name" value="MatE"/>
    <property type="match status" value="1"/>
</dbReference>
<dbReference type="Proteomes" id="UP001498469">
    <property type="component" value="Unassembled WGS sequence"/>
</dbReference>
<protein>
    <submittedName>
        <fullName evidence="8">MATE family efflux transporter</fullName>
    </submittedName>
</protein>
<evidence type="ECO:0000313" key="8">
    <source>
        <dbReference type="EMBL" id="MEF2113877.1"/>
    </source>
</evidence>
<comment type="subcellular location">
    <subcellularLocation>
        <location evidence="1">Cell membrane</location>
        <topology evidence="1">Multi-pass membrane protein</topology>
    </subcellularLocation>
</comment>
<gene>
    <name evidence="8" type="ORF">SJI18_16335</name>
</gene>
<dbReference type="RefSeq" id="WP_216252545.1">
    <property type="nucleotide sequence ID" value="NZ_JAZHFS010000017.1"/>
</dbReference>
<evidence type="ECO:0000256" key="3">
    <source>
        <dbReference type="ARBA" id="ARBA00022475"/>
    </source>
</evidence>
<evidence type="ECO:0000256" key="2">
    <source>
        <dbReference type="ARBA" id="ARBA00022448"/>
    </source>
</evidence>
<evidence type="ECO:0000256" key="6">
    <source>
        <dbReference type="ARBA" id="ARBA00023136"/>
    </source>
</evidence>
<keyword evidence="9" id="KW-1185">Reference proteome</keyword>
<evidence type="ECO:0000256" key="5">
    <source>
        <dbReference type="ARBA" id="ARBA00022989"/>
    </source>
</evidence>
<feature type="transmembrane region" description="Helical" evidence="7">
    <location>
        <begin position="164"/>
        <end position="183"/>
    </location>
</feature>
<evidence type="ECO:0000256" key="4">
    <source>
        <dbReference type="ARBA" id="ARBA00022692"/>
    </source>
</evidence>
<evidence type="ECO:0000256" key="7">
    <source>
        <dbReference type="SAM" id="Phobius"/>
    </source>
</evidence>
<evidence type="ECO:0000256" key="1">
    <source>
        <dbReference type="ARBA" id="ARBA00004651"/>
    </source>
</evidence>
<dbReference type="InterPro" id="IPR052031">
    <property type="entry name" value="Membrane_Transporter-Flippase"/>
</dbReference>
<keyword evidence="2" id="KW-0813">Transport</keyword>
<accession>A0ABU7UR60</accession>
<organism evidence="8 9">
    <name type="scientific">Clostridium frigoriphilum</name>
    <dbReference type="NCBI Taxonomy" id="443253"/>
    <lineage>
        <taxon>Bacteria</taxon>
        <taxon>Bacillati</taxon>
        <taxon>Bacillota</taxon>
        <taxon>Clostridia</taxon>
        <taxon>Eubacteriales</taxon>
        <taxon>Clostridiaceae</taxon>
        <taxon>Clostridium</taxon>
    </lineage>
</organism>
<dbReference type="PANTHER" id="PTHR43549">
    <property type="entry name" value="MULTIDRUG RESISTANCE PROTEIN YPNP-RELATED"/>
    <property type="match status" value="1"/>
</dbReference>
<feature type="transmembrane region" description="Helical" evidence="7">
    <location>
        <begin position="35"/>
        <end position="54"/>
    </location>
</feature>
<feature type="transmembrane region" description="Helical" evidence="7">
    <location>
        <begin position="105"/>
        <end position="126"/>
    </location>
</feature>
<keyword evidence="4 7" id="KW-0812">Transmembrane</keyword>
<name>A0ABU7UR60_9CLOT</name>
<evidence type="ECO:0000313" key="9">
    <source>
        <dbReference type="Proteomes" id="UP001498469"/>
    </source>
</evidence>
<feature type="transmembrane region" description="Helical" evidence="7">
    <location>
        <begin position="66"/>
        <end position="85"/>
    </location>
</feature>
<dbReference type="InterPro" id="IPR002528">
    <property type="entry name" value="MATE_fam"/>
</dbReference>
<comment type="caution">
    <text evidence="8">The sequence shown here is derived from an EMBL/GenBank/DDBJ whole genome shotgun (WGS) entry which is preliminary data.</text>
</comment>
<sequence length="193" mass="21330">MIISVLLLNNFSAYYGDYAVAAFGISQRIAQLAQFAAKGLYIGVIPLIAYAYAAKNIKRMKSIIKITAAYIAILTFAFSLIIFIFRESIVRLFSNNTYVINTGIYILIALLISALFASITGLFIGIFQGAGRGKEATIMSVVQGILLIPIMVLGKYTFGLDGVIWSMTITEILTCIIGLYLWIRLKRDISMKE</sequence>